<dbReference type="AlphaFoldDB" id="A0A2Z7B887"/>
<feature type="compositionally biased region" description="Polar residues" evidence="1">
    <location>
        <begin position="38"/>
        <end position="49"/>
    </location>
</feature>
<reference evidence="2 3" key="1">
    <citation type="journal article" date="2015" name="Proc. Natl. Acad. Sci. U.S.A.">
        <title>The resurrection genome of Boea hygrometrica: A blueprint for survival of dehydration.</title>
        <authorList>
            <person name="Xiao L."/>
            <person name="Yang G."/>
            <person name="Zhang L."/>
            <person name="Yang X."/>
            <person name="Zhao S."/>
            <person name="Ji Z."/>
            <person name="Zhou Q."/>
            <person name="Hu M."/>
            <person name="Wang Y."/>
            <person name="Chen M."/>
            <person name="Xu Y."/>
            <person name="Jin H."/>
            <person name="Xiao X."/>
            <person name="Hu G."/>
            <person name="Bao F."/>
            <person name="Hu Y."/>
            <person name="Wan P."/>
            <person name="Li L."/>
            <person name="Deng X."/>
            <person name="Kuang T."/>
            <person name="Xiang C."/>
            <person name="Zhu J.K."/>
            <person name="Oliver M.J."/>
            <person name="He Y."/>
        </authorList>
    </citation>
    <scope>NUCLEOTIDE SEQUENCE [LARGE SCALE GENOMIC DNA]</scope>
    <source>
        <strain evidence="3">cv. XS01</strain>
    </source>
</reference>
<dbReference type="EMBL" id="KV010226">
    <property type="protein sequence ID" value="KZV27945.1"/>
    <property type="molecule type" value="Genomic_DNA"/>
</dbReference>
<name>A0A2Z7B887_9LAMI</name>
<accession>A0A2Z7B887</accession>
<protein>
    <submittedName>
        <fullName evidence="2">Uncharacterized protein</fullName>
    </submittedName>
</protein>
<proteinExistence type="predicted"/>
<sequence length="252" mass="28439">MLCMRTRLQPKHREPKNLKELLNNRYESTEKQWPRGSQRISRNFSTTDTNQLNNSGHGVCEYMGATHSSQHTAPDAKHSSTRCCSTHEMWELPTPLIVANISQQGNEVYGSYPLVLNRHPDKMSNTEHIQQCKAYTAASIITHAQSKAVKQAHIRTSNLLSYNYNNEVPSNTNFTPAKPNIDTSSGTVVQKLRIGSYELNKICPTLLIQQKALNKAQGRILTLTQQATSTADEIRRLCYRLQNGDVSRMSPD</sequence>
<organism evidence="2 3">
    <name type="scientific">Dorcoceras hygrometricum</name>
    <dbReference type="NCBI Taxonomy" id="472368"/>
    <lineage>
        <taxon>Eukaryota</taxon>
        <taxon>Viridiplantae</taxon>
        <taxon>Streptophyta</taxon>
        <taxon>Embryophyta</taxon>
        <taxon>Tracheophyta</taxon>
        <taxon>Spermatophyta</taxon>
        <taxon>Magnoliopsida</taxon>
        <taxon>eudicotyledons</taxon>
        <taxon>Gunneridae</taxon>
        <taxon>Pentapetalae</taxon>
        <taxon>asterids</taxon>
        <taxon>lamiids</taxon>
        <taxon>Lamiales</taxon>
        <taxon>Gesneriaceae</taxon>
        <taxon>Didymocarpoideae</taxon>
        <taxon>Trichosporeae</taxon>
        <taxon>Loxocarpinae</taxon>
        <taxon>Dorcoceras</taxon>
    </lineage>
</organism>
<evidence type="ECO:0000313" key="3">
    <source>
        <dbReference type="Proteomes" id="UP000250235"/>
    </source>
</evidence>
<evidence type="ECO:0000313" key="2">
    <source>
        <dbReference type="EMBL" id="KZV27945.1"/>
    </source>
</evidence>
<evidence type="ECO:0000256" key="1">
    <source>
        <dbReference type="SAM" id="MobiDB-lite"/>
    </source>
</evidence>
<dbReference type="Proteomes" id="UP000250235">
    <property type="component" value="Unassembled WGS sequence"/>
</dbReference>
<gene>
    <name evidence="2" type="ORF">F511_35579</name>
</gene>
<keyword evidence="3" id="KW-1185">Reference proteome</keyword>
<feature type="region of interest" description="Disordered" evidence="1">
    <location>
        <begin position="28"/>
        <end position="49"/>
    </location>
</feature>